<organism evidence="2 3">
    <name type="scientific">Candidatus Accumulibacter adjunctus</name>
    <dbReference type="NCBI Taxonomy" id="1454001"/>
    <lineage>
        <taxon>Bacteria</taxon>
        <taxon>Pseudomonadati</taxon>
        <taxon>Pseudomonadota</taxon>
        <taxon>Betaproteobacteria</taxon>
        <taxon>Candidatus Accumulibacter</taxon>
    </lineage>
</organism>
<comment type="caution">
    <text evidence="2">The sequence shown here is derived from an EMBL/GenBank/DDBJ whole genome shotgun (WGS) entry which is preliminary data.</text>
</comment>
<dbReference type="EMBL" id="JFAX01000013">
    <property type="protein sequence ID" value="EXI66749.1"/>
    <property type="molecule type" value="Genomic_DNA"/>
</dbReference>
<dbReference type="AlphaFoldDB" id="A0A011PKC7"/>
<evidence type="ECO:0000259" key="1">
    <source>
        <dbReference type="Pfam" id="PF05099"/>
    </source>
</evidence>
<dbReference type="Pfam" id="PF05099">
    <property type="entry name" value="TerB"/>
    <property type="match status" value="1"/>
</dbReference>
<feature type="domain" description="Co-chaperone DjlA N-terminal" evidence="1">
    <location>
        <begin position="16"/>
        <end position="117"/>
    </location>
</feature>
<dbReference type="CDD" id="cd07177">
    <property type="entry name" value="terB_like"/>
    <property type="match status" value="1"/>
</dbReference>
<accession>A0A011PKC7</accession>
<dbReference type="Gene3D" id="1.10.3680.10">
    <property type="entry name" value="TerB-like"/>
    <property type="match status" value="1"/>
</dbReference>
<dbReference type="InterPro" id="IPR029024">
    <property type="entry name" value="TerB-like"/>
</dbReference>
<dbReference type="InterPro" id="IPR007791">
    <property type="entry name" value="DjlA_N"/>
</dbReference>
<dbReference type="STRING" id="1454001.AW08_02332"/>
<sequence length="148" mass="15439">MFPLLADVSLDTDQTIAATRLLLHIAHVDGAQTAEEVALIRSFYEGAGEGAAWPDFARLQPVSAGEFSQTFAEPAQRDLVVAFCLMVAYADGALSADEMSAVAAVAAGIGMPAARVDELLALVKDHMLAQLARLPDAASVATVARELG</sequence>
<proteinExistence type="predicted"/>
<reference evidence="2" key="1">
    <citation type="submission" date="2014-02" db="EMBL/GenBank/DDBJ databases">
        <title>Expanding our view of genomic diversity in Candidatus Accumulibacter clades.</title>
        <authorList>
            <person name="Skennerton C.T."/>
            <person name="Barr J.J."/>
            <person name="Slater F.R."/>
            <person name="Bond P.L."/>
            <person name="Tyson G.W."/>
        </authorList>
    </citation>
    <scope>NUCLEOTIDE SEQUENCE [LARGE SCALE GENOMIC DNA]</scope>
</reference>
<protein>
    <submittedName>
        <fullName evidence="2">Tellurite resistance protein</fullName>
    </submittedName>
</protein>
<keyword evidence="3" id="KW-1185">Reference proteome</keyword>
<dbReference type="PATRIC" id="fig|1454001.3.peg.2376"/>
<evidence type="ECO:0000313" key="3">
    <source>
        <dbReference type="Proteomes" id="UP000020218"/>
    </source>
</evidence>
<name>A0A011PKC7_9PROT</name>
<dbReference type="SUPFAM" id="SSF158682">
    <property type="entry name" value="TerB-like"/>
    <property type="match status" value="1"/>
</dbReference>
<gene>
    <name evidence="2" type="ORF">AW08_02332</name>
</gene>
<dbReference type="Proteomes" id="UP000020218">
    <property type="component" value="Unassembled WGS sequence"/>
</dbReference>
<evidence type="ECO:0000313" key="2">
    <source>
        <dbReference type="EMBL" id="EXI66749.1"/>
    </source>
</evidence>